<dbReference type="STRING" id="246409.I1C1W6"/>
<dbReference type="Pfam" id="PF01566">
    <property type="entry name" value="Nramp"/>
    <property type="match status" value="1"/>
</dbReference>
<accession>I1C1W6</accession>
<dbReference type="InterPro" id="IPR001046">
    <property type="entry name" value="NRAMP_fam"/>
</dbReference>
<protein>
    <submittedName>
        <fullName evidence="6">Uncharacterized protein</fullName>
    </submittedName>
</protein>
<dbReference type="EMBL" id="CH476736">
    <property type="protein sequence ID" value="EIE82446.1"/>
    <property type="molecule type" value="Genomic_DNA"/>
</dbReference>
<dbReference type="InParanoid" id="I1C1W6"/>
<reference evidence="6 7" key="1">
    <citation type="journal article" date="2009" name="PLoS Genet.">
        <title>Genomic analysis of the basal lineage fungus Rhizopus oryzae reveals a whole-genome duplication.</title>
        <authorList>
            <person name="Ma L.-J."/>
            <person name="Ibrahim A.S."/>
            <person name="Skory C."/>
            <person name="Grabherr M.G."/>
            <person name="Burger G."/>
            <person name="Butler M."/>
            <person name="Elias M."/>
            <person name="Idnurm A."/>
            <person name="Lang B.F."/>
            <person name="Sone T."/>
            <person name="Abe A."/>
            <person name="Calvo S.E."/>
            <person name="Corrochano L.M."/>
            <person name="Engels R."/>
            <person name="Fu J."/>
            <person name="Hansberg W."/>
            <person name="Kim J.-M."/>
            <person name="Kodira C.D."/>
            <person name="Koehrsen M.J."/>
            <person name="Liu B."/>
            <person name="Miranda-Saavedra D."/>
            <person name="O'Leary S."/>
            <person name="Ortiz-Castellanos L."/>
            <person name="Poulter R."/>
            <person name="Rodriguez-Romero J."/>
            <person name="Ruiz-Herrera J."/>
            <person name="Shen Y.-Q."/>
            <person name="Zeng Q."/>
            <person name="Galagan J."/>
            <person name="Birren B.W."/>
            <person name="Cuomo C.A."/>
            <person name="Wickes B.L."/>
        </authorList>
    </citation>
    <scope>NUCLEOTIDE SEQUENCE [LARGE SCALE GENOMIC DNA]</scope>
    <source>
        <strain evidence="7">RA 99-880 / ATCC MYA-4621 / FGSC 9543 / NRRL 43880</strain>
    </source>
</reference>
<feature type="transmembrane region" description="Helical" evidence="5">
    <location>
        <begin position="51"/>
        <end position="67"/>
    </location>
</feature>
<evidence type="ECO:0000256" key="4">
    <source>
        <dbReference type="ARBA" id="ARBA00023136"/>
    </source>
</evidence>
<keyword evidence="4 5" id="KW-0472">Membrane</keyword>
<evidence type="ECO:0000313" key="6">
    <source>
        <dbReference type="EMBL" id="EIE82446.1"/>
    </source>
</evidence>
<organism evidence="6 7">
    <name type="scientific">Rhizopus delemar (strain RA 99-880 / ATCC MYA-4621 / FGSC 9543 / NRRL 43880)</name>
    <name type="common">Mucormycosis agent</name>
    <name type="synonym">Rhizopus arrhizus var. delemar</name>
    <dbReference type="NCBI Taxonomy" id="246409"/>
    <lineage>
        <taxon>Eukaryota</taxon>
        <taxon>Fungi</taxon>
        <taxon>Fungi incertae sedis</taxon>
        <taxon>Mucoromycota</taxon>
        <taxon>Mucoromycotina</taxon>
        <taxon>Mucoromycetes</taxon>
        <taxon>Mucorales</taxon>
        <taxon>Mucorineae</taxon>
        <taxon>Rhizopodaceae</taxon>
        <taxon>Rhizopus</taxon>
    </lineage>
</organism>
<keyword evidence="2 5" id="KW-0812">Transmembrane</keyword>
<dbReference type="VEuPathDB" id="FungiDB:RO3G_07151"/>
<evidence type="ECO:0000256" key="2">
    <source>
        <dbReference type="ARBA" id="ARBA00022692"/>
    </source>
</evidence>
<keyword evidence="3 5" id="KW-1133">Transmembrane helix</keyword>
<dbReference type="GO" id="GO:0046873">
    <property type="term" value="F:metal ion transmembrane transporter activity"/>
    <property type="evidence" value="ECO:0007669"/>
    <property type="project" value="InterPro"/>
</dbReference>
<dbReference type="AlphaFoldDB" id="I1C1W6"/>
<gene>
    <name evidence="6" type="ORF">RO3G_07151</name>
</gene>
<dbReference type="GeneID" id="93614122"/>
<dbReference type="GO" id="GO:0016020">
    <property type="term" value="C:membrane"/>
    <property type="evidence" value="ECO:0007669"/>
    <property type="project" value="UniProtKB-SubCell"/>
</dbReference>
<comment type="subcellular location">
    <subcellularLocation>
        <location evidence="1">Membrane</location>
        <topology evidence="1">Multi-pass membrane protein</topology>
    </subcellularLocation>
</comment>
<evidence type="ECO:0000256" key="5">
    <source>
        <dbReference type="SAM" id="Phobius"/>
    </source>
</evidence>
<proteinExistence type="predicted"/>
<dbReference type="Proteomes" id="UP000009138">
    <property type="component" value="Unassembled WGS sequence"/>
</dbReference>
<evidence type="ECO:0000313" key="7">
    <source>
        <dbReference type="Proteomes" id="UP000009138"/>
    </source>
</evidence>
<keyword evidence="7" id="KW-1185">Reference proteome</keyword>
<evidence type="ECO:0000256" key="3">
    <source>
        <dbReference type="ARBA" id="ARBA00022989"/>
    </source>
</evidence>
<sequence>MVRVFEAFVMLLVAAVGICFMIELAYSDIVAVDVLKGYLPTKEIFTDPEVLYVAIGIIGATGNVGHIRKQVC</sequence>
<dbReference type="RefSeq" id="XP_067517842.1">
    <property type="nucleotide sequence ID" value="XM_067661741.1"/>
</dbReference>
<name>I1C1W6_RHIO9</name>
<evidence type="ECO:0000256" key="1">
    <source>
        <dbReference type="ARBA" id="ARBA00004141"/>
    </source>
</evidence>